<sequence length="114" mass="12725">MRDSKYQRQCLPLDPEYLPSRGRSLRLAYRQGIRVPSRSCRSTAPISKSEASDLTANVTFISGITRMGGDEKSLLISAEDWSHLGVHWTFSGVPLRSRSDKDAEIDAKLAIKCL</sequence>
<organism evidence="1 2">
    <name type="scientific">Plakobranchus ocellatus</name>
    <dbReference type="NCBI Taxonomy" id="259542"/>
    <lineage>
        <taxon>Eukaryota</taxon>
        <taxon>Metazoa</taxon>
        <taxon>Spiralia</taxon>
        <taxon>Lophotrochozoa</taxon>
        <taxon>Mollusca</taxon>
        <taxon>Gastropoda</taxon>
        <taxon>Heterobranchia</taxon>
        <taxon>Euthyneura</taxon>
        <taxon>Panpulmonata</taxon>
        <taxon>Sacoglossa</taxon>
        <taxon>Placobranchoidea</taxon>
        <taxon>Plakobranchidae</taxon>
        <taxon>Plakobranchus</taxon>
    </lineage>
</organism>
<keyword evidence="2" id="KW-1185">Reference proteome</keyword>
<evidence type="ECO:0000313" key="2">
    <source>
        <dbReference type="Proteomes" id="UP000735302"/>
    </source>
</evidence>
<gene>
    <name evidence="1" type="ORF">PoB_005466700</name>
</gene>
<accession>A0AAV4C9X0</accession>
<reference evidence="1 2" key="1">
    <citation type="journal article" date="2021" name="Elife">
        <title>Chloroplast acquisition without the gene transfer in kleptoplastic sea slugs, Plakobranchus ocellatus.</title>
        <authorList>
            <person name="Maeda T."/>
            <person name="Takahashi S."/>
            <person name="Yoshida T."/>
            <person name="Shimamura S."/>
            <person name="Takaki Y."/>
            <person name="Nagai Y."/>
            <person name="Toyoda A."/>
            <person name="Suzuki Y."/>
            <person name="Arimoto A."/>
            <person name="Ishii H."/>
            <person name="Satoh N."/>
            <person name="Nishiyama T."/>
            <person name="Hasebe M."/>
            <person name="Maruyama T."/>
            <person name="Minagawa J."/>
            <person name="Obokata J."/>
            <person name="Shigenobu S."/>
        </authorList>
    </citation>
    <scope>NUCLEOTIDE SEQUENCE [LARGE SCALE GENOMIC DNA]</scope>
</reference>
<evidence type="ECO:0000313" key="1">
    <source>
        <dbReference type="EMBL" id="GFO28162.1"/>
    </source>
</evidence>
<proteinExistence type="predicted"/>
<comment type="caution">
    <text evidence="1">The sequence shown here is derived from an EMBL/GenBank/DDBJ whole genome shotgun (WGS) entry which is preliminary data.</text>
</comment>
<name>A0AAV4C9X0_9GAST</name>
<protein>
    <submittedName>
        <fullName evidence="1">Uncharacterized protein</fullName>
    </submittedName>
</protein>
<dbReference type="AlphaFoldDB" id="A0AAV4C9X0"/>
<dbReference type="Proteomes" id="UP000735302">
    <property type="component" value="Unassembled WGS sequence"/>
</dbReference>
<dbReference type="EMBL" id="BLXT01006003">
    <property type="protein sequence ID" value="GFO28162.1"/>
    <property type="molecule type" value="Genomic_DNA"/>
</dbReference>